<name>A0A1I3USX5_9HYPH</name>
<evidence type="ECO:0000313" key="2">
    <source>
        <dbReference type="EMBL" id="SFJ86070.1"/>
    </source>
</evidence>
<dbReference type="AlphaFoldDB" id="A0A1I3USX5"/>
<gene>
    <name evidence="2" type="ORF">SAMN04488498_1011</name>
</gene>
<accession>A0A1I3USX5</accession>
<dbReference type="RefSeq" id="WP_149757015.1">
    <property type="nucleotide sequence ID" value="NZ_BSPE01000002.1"/>
</dbReference>
<proteinExistence type="predicted"/>
<dbReference type="OrthoDB" id="8086076at2"/>
<dbReference type="EMBL" id="FOSL01000001">
    <property type="protein sequence ID" value="SFJ86070.1"/>
    <property type="molecule type" value="Genomic_DNA"/>
</dbReference>
<keyword evidence="3" id="KW-1185">Reference proteome</keyword>
<sequence>MDQIVRLNSQQEAILDDAADRFIALYDGNVRRALKEVIVLNAHLSDQLDQMAKARPGAMPKQAPNPERMQRRFWF</sequence>
<protein>
    <submittedName>
        <fullName evidence="2">Uncharacterized protein</fullName>
    </submittedName>
</protein>
<evidence type="ECO:0000313" key="3">
    <source>
        <dbReference type="Proteomes" id="UP000323300"/>
    </source>
</evidence>
<organism evidence="2 3">
    <name type="scientific">Neomesorhizobium albiziae</name>
    <dbReference type="NCBI Taxonomy" id="335020"/>
    <lineage>
        <taxon>Bacteria</taxon>
        <taxon>Pseudomonadati</taxon>
        <taxon>Pseudomonadota</taxon>
        <taxon>Alphaproteobacteria</taxon>
        <taxon>Hyphomicrobiales</taxon>
        <taxon>Phyllobacteriaceae</taxon>
        <taxon>Neomesorhizobium</taxon>
    </lineage>
</organism>
<reference evidence="2 3" key="1">
    <citation type="submission" date="2016-10" db="EMBL/GenBank/DDBJ databases">
        <authorList>
            <person name="Varghese N."/>
            <person name="Submissions S."/>
        </authorList>
    </citation>
    <scope>NUCLEOTIDE SEQUENCE [LARGE SCALE GENOMIC DNA]</scope>
    <source>
        <strain evidence="2 3">DSM 21822</strain>
    </source>
</reference>
<dbReference type="Proteomes" id="UP000323300">
    <property type="component" value="Unassembled WGS sequence"/>
</dbReference>
<feature type="region of interest" description="Disordered" evidence="1">
    <location>
        <begin position="54"/>
        <end position="75"/>
    </location>
</feature>
<evidence type="ECO:0000256" key="1">
    <source>
        <dbReference type="SAM" id="MobiDB-lite"/>
    </source>
</evidence>